<dbReference type="InterPro" id="IPR052557">
    <property type="entry name" value="CAP/Cytokinesis_protein"/>
</dbReference>
<dbReference type="SUPFAM" id="SSF55383">
    <property type="entry name" value="Copper amine oxidase, domain N"/>
    <property type="match status" value="1"/>
</dbReference>
<dbReference type="InterPro" id="IPR012854">
    <property type="entry name" value="Cu_amine_oxidase-like_N"/>
</dbReference>
<dbReference type="Gene3D" id="3.10.620.30">
    <property type="match status" value="1"/>
</dbReference>
<evidence type="ECO:0000259" key="4">
    <source>
        <dbReference type="Pfam" id="PF16472"/>
    </source>
</evidence>
<evidence type="ECO:0000259" key="3">
    <source>
        <dbReference type="Pfam" id="PF07833"/>
    </source>
</evidence>
<dbReference type="InterPro" id="IPR038765">
    <property type="entry name" value="Papain-like_cys_pep_sf"/>
</dbReference>
<dbReference type="GO" id="GO:0005737">
    <property type="term" value="C:cytoplasm"/>
    <property type="evidence" value="ECO:0007669"/>
    <property type="project" value="TreeGrafter"/>
</dbReference>
<feature type="chain" id="PRO_5020488583" evidence="1">
    <location>
        <begin position="34"/>
        <end position="581"/>
    </location>
</feature>
<evidence type="ECO:0000313" key="5">
    <source>
        <dbReference type="EMBL" id="TDG00916.1"/>
    </source>
</evidence>
<dbReference type="InterPro" id="IPR002931">
    <property type="entry name" value="Transglutaminase-like"/>
</dbReference>
<keyword evidence="1" id="KW-0732">Signal</keyword>
<feature type="domain" description="Prolow-density lipoprotein receptor-related protein 1-like beta-propeller" evidence="4">
    <location>
        <begin position="313"/>
        <end position="562"/>
    </location>
</feature>
<dbReference type="AlphaFoldDB" id="A0A4R5L099"/>
<dbReference type="PANTHER" id="PTHR46333:SF2">
    <property type="entry name" value="CYTOKINESIS PROTEIN 3"/>
    <property type="match status" value="1"/>
</dbReference>
<organism evidence="5 6">
    <name type="scientific">Paenibacillus piri</name>
    <dbReference type="NCBI Taxonomy" id="2547395"/>
    <lineage>
        <taxon>Bacteria</taxon>
        <taxon>Bacillati</taxon>
        <taxon>Bacillota</taxon>
        <taxon>Bacilli</taxon>
        <taxon>Bacillales</taxon>
        <taxon>Paenibacillaceae</taxon>
        <taxon>Paenibacillus</taxon>
    </lineage>
</organism>
<evidence type="ECO:0000313" key="6">
    <source>
        <dbReference type="Proteomes" id="UP000295636"/>
    </source>
</evidence>
<feature type="signal peptide" evidence="1">
    <location>
        <begin position="1"/>
        <end position="33"/>
    </location>
</feature>
<comment type="caution">
    <text evidence="5">The sequence shown here is derived from an EMBL/GenBank/DDBJ whole genome shotgun (WGS) entry which is preliminary data.</text>
</comment>
<dbReference type="PANTHER" id="PTHR46333">
    <property type="entry name" value="CYTOKINESIS PROTEIN 3"/>
    <property type="match status" value="1"/>
</dbReference>
<feature type="domain" description="Transglutaminase-like" evidence="2">
    <location>
        <begin position="166"/>
        <end position="269"/>
    </location>
</feature>
<accession>A0A4R5L099</accession>
<dbReference type="RefSeq" id="WP_133225626.1">
    <property type="nucleotide sequence ID" value="NZ_SMRT01000001.1"/>
</dbReference>
<dbReference type="OrthoDB" id="9788327at2"/>
<dbReference type="InterPro" id="IPR036582">
    <property type="entry name" value="Mao_N_sf"/>
</dbReference>
<dbReference type="SUPFAM" id="SSF69304">
    <property type="entry name" value="Tricorn protease N-terminal domain"/>
    <property type="match status" value="1"/>
</dbReference>
<dbReference type="InterPro" id="IPR032485">
    <property type="entry name" value="LRP1-like_beta_prop"/>
</dbReference>
<dbReference type="Proteomes" id="UP000295636">
    <property type="component" value="Unassembled WGS sequence"/>
</dbReference>
<reference evidence="5 6" key="1">
    <citation type="submission" date="2019-03" db="EMBL/GenBank/DDBJ databases">
        <title>This is whole genome sequence of Paenibacillus sp MS74 strain.</title>
        <authorList>
            <person name="Trinh H.N."/>
        </authorList>
    </citation>
    <scope>NUCLEOTIDE SEQUENCE [LARGE SCALE GENOMIC DNA]</scope>
    <source>
        <strain evidence="5 6">MS74</strain>
    </source>
</reference>
<protein>
    <submittedName>
        <fullName evidence="5">DUF5050 domain-containing protein</fullName>
    </submittedName>
</protein>
<dbReference type="SUPFAM" id="SSF54001">
    <property type="entry name" value="Cysteine proteinases"/>
    <property type="match status" value="1"/>
</dbReference>
<feature type="domain" description="Copper amine oxidase-like N-terminal" evidence="3">
    <location>
        <begin position="41"/>
        <end position="147"/>
    </location>
</feature>
<dbReference type="EMBL" id="SMRT01000001">
    <property type="protein sequence ID" value="TDG00916.1"/>
    <property type="molecule type" value="Genomic_DNA"/>
</dbReference>
<name>A0A4R5L099_9BACL</name>
<keyword evidence="6" id="KW-1185">Reference proteome</keyword>
<sequence>MKVKSKFKKQSTLLCGAVLAGVLLFGIGNTASAETPVTVEINGKVQTFSQPALIKGGSTLVPLRAIFEALGAEIEWDGKLQRVVAQKGAQLIELTINKSTASINGETITLAVNAEIINGNTMVPLRFVAEALGADVSFNNDTRKVSITSVKTISTLEQKVNEIYSSIIDASMTDFQKVYAFNKYLANNVIYDYNNYMNDTIPKESFTPEGALLKGFAVCQGYTEAMKLFLDKAKIENRIITGEVPSDKKSWEMHTWNLVKLDGEYYHVDSTWNDRDLKRKDTVYPAPYGDVDLDYFLVSDNFIYATHRFQKDKYPKSGTKFDKLFGDPLATGFYFPVYESKNNIIVQRANSNSTVSLVTIDKDGKEVSGALAKEQINGFLNEIVIDNHLFYTVDQRTGEHTIDLYRVTLDGKDKTLVAKDMNGQPKIIGGNVYYYSTWYDPARKLPSKTSIHRVSLSTGEDKVLLEDVRMLSVSNNYIYYEASKNMQVEIHRVTLEGTSDTVIAKNIDFGNYLFSDNYLFYVEALDYSKGFDQNSRIHDLQLDSLKDTLLFEDKQVTFMGFKDGVLTYRAGTQTKTVKVGS</sequence>
<dbReference type="Pfam" id="PF01841">
    <property type="entry name" value="Transglut_core"/>
    <property type="match status" value="1"/>
</dbReference>
<proteinExistence type="predicted"/>
<dbReference type="Gene3D" id="3.30.457.10">
    <property type="entry name" value="Copper amine oxidase-like, N-terminal domain"/>
    <property type="match status" value="1"/>
</dbReference>
<gene>
    <name evidence="5" type="ORF">E1757_04705</name>
</gene>
<dbReference type="Pfam" id="PF07833">
    <property type="entry name" value="Cu_amine_oxidN1"/>
    <property type="match status" value="1"/>
</dbReference>
<evidence type="ECO:0000256" key="1">
    <source>
        <dbReference type="SAM" id="SignalP"/>
    </source>
</evidence>
<dbReference type="Pfam" id="PF16472">
    <property type="entry name" value="DUF5050"/>
    <property type="match status" value="1"/>
</dbReference>
<evidence type="ECO:0000259" key="2">
    <source>
        <dbReference type="Pfam" id="PF01841"/>
    </source>
</evidence>